<evidence type="ECO:0000256" key="5">
    <source>
        <dbReference type="ARBA" id="ARBA00023136"/>
    </source>
</evidence>
<evidence type="ECO:0000256" key="7">
    <source>
        <dbReference type="SAM" id="SignalP"/>
    </source>
</evidence>
<keyword evidence="7" id="KW-0732">Signal</keyword>
<reference evidence="9 10" key="1">
    <citation type="submission" date="2015-03" db="EMBL/GenBank/DDBJ databases">
        <title>Genome assembly of Sandaracinus amylolyticus DSM 53668.</title>
        <authorList>
            <person name="Sharma G."/>
            <person name="Subramanian S."/>
        </authorList>
    </citation>
    <scope>NUCLEOTIDE SEQUENCE [LARGE SCALE GENOMIC DNA]</scope>
    <source>
        <strain evidence="9 10">DSM 53668</strain>
    </source>
</reference>
<keyword evidence="3" id="KW-0812">Transmembrane</keyword>
<organism evidence="9 10">
    <name type="scientific">Sandaracinus amylolyticus</name>
    <dbReference type="NCBI Taxonomy" id="927083"/>
    <lineage>
        <taxon>Bacteria</taxon>
        <taxon>Pseudomonadati</taxon>
        <taxon>Myxococcota</taxon>
        <taxon>Polyangia</taxon>
        <taxon>Polyangiales</taxon>
        <taxon>Sandaracinaceae</taxon>
        <taxon>Sandaracinus</taxon>
    </lineage>
</organism>
<comment type="similarity">
    <text evidence="2">Belongs to the PA-phosphatase related phosphoesterase family.</text>
</comment>
<evidence type="ECO:0000256" key="3">
    <source>
        <dbReference type="ARBA" id="ARBA00022692"/>
    </source>
</evidence>
<dbReference type="Gene3D" id="1.20.144.10">
    <property type="entry name" value="Phosphatidic acid phosphatase type 2/haloperoxidase"/>
    <property type="match status" value="1"/>
</dbReference>
<keyword evidence="4" id="KW-1133">Transmembrane helix</keyword>
<feature type="chain" id="PRO_5012362062" evidence="7">
    <location>
        <begin position="16"/>
        <end position="305"/>
    </location>
</feature>
<dbReference type="GO" id="GO:0016020">
    <property type="term" value="C:membrane"/>
    <property type="evidence" value="ECO:0007669"/>
    <property type="project" value="UniProtKB-SubCell"/>
</dbReference>
<dbReference type="PANTHER" id="PTHR10165:SF35">
    <property type="entry name" value="RE23632P"/>
    <property type="match status" value="1"/>
</dbReference>
<dbReference type="Pfam" id="PF01569">
    <property type="entry name" value="PAP2"/>
    <property type="match status" value="1"/>
</dbReference>
<protein>
    <submittedName>
        <fullName evidence="9">PAP2 family protein</fullName>
    </submittedName>
</protein>
<dbReference type="STRING" id="927083.DB32_008062"/>
<dbReference type="SUPFAM" id="SSF48317">
    <property type="entry name" value="Acid phosphatase/Vanadium-dependent haloperoxidase"/>
    <property type="match status" value="1"/>
</dbReference>
<dbReference type="InterPro" id="IPR036938">
    <property type="entry name" value="PAP2/HPO_sf"/>
</dbReference>
<proteinExistence type="inferred from homology"/>
<dbReference type="KEGG" id="samy:DB32_008062"/>
<evidence type="ECO:0000256" key="6">
    <source>
        <dbReference type="SAM" id="MobiDB-lite"/>
    </source>
</evidence>
<dbReference type="AlphaFoldDB" id="A0A0F6YMD9"/>
<evidence type="ECO:0000256" key="1">
    <source>
        <dbReference type="ARBA" id="ARBA00004141"/>
    </source>
</evidence>
<evidence type="ECO:0000313" key="10">
    <source>
        <dbReference type="Proteomes" id="UP000034883"/>
    </source>
</evidence>
<evidence type="ECO:0000313" key="9">
    <source>
        <dbReference type="EMBL" id="AKF10913.1"/>
    </source>
</evidence>
<dbReference type="GO" id="GO:0008195">
    <property type="term" value="F:phosphatidate phosphatase activity"/>
    <property type="evidence" value="ECO:0007669"/>
    <property type="project" value="TreeGrafter"/>
</dbReference>
<dbReference type="InterPro" id="IPR000326">
    <property type="entry name" value="PAP2/HPO"/>
</dbReference>
<evidence type="ECO:0000259" key="8">
    <source>
        <dbReference type="SMART" id="SM00014"/>
    </source>
</evidence>
<keyword evidence="10" id="KW-1185">Reference proteome</keyword>
<comment type="subcellular location">
    <subcellularLocation>
        <location evidence="1">Membrane</location>
        <topology evidence="1">Multi-pass membrane protein</topology>
    </subcellularLocation>
</comment>
<dbReference type="SMART" id="SM00014">
    <property type="entry name" value="acidPPc"/>
    <property type="match status" value="1"/>
</dbReference>
<dbReference type="PANTHER" id="PTHR10165">
    <property type="entry name" value="LIPID PHOSPHATE PHOSPHATASE"/>
    <property type="match status" value="1"/>
</dbReference>
<dbReference type="EMBL" id="CP011125">
    <property type="protein sequence ID" value="AKF10913.1"/>
    <property type="molecule type" value="Genomic_DNA"/>
</dbReference>
<feature type="region of interest" description="Disordered" evidence="6">
    <location>
        <begin position="167"/>
        <end position="188"/>
    </location>
</feature>
<dbReference type="GO" id="GO:0006644">
    <property type="term" value="P:phospholipid metabolic process"/>
    <property type="evidence" value="ECO:0007669"/>
    <property type="project" value="InterPro"/>
</dbReference>
<accession>A0A0F6YMD9</accession>
<feature type="signal peptide" evidence="7">
    <location>
        <begin position="1"/>
        <end position="15"/>
    </location>
</feature>
<name>A0A0F6YMD9_9BACT</name>
<sequence>MLVSIVVLSSFPAHALADDAAALPSVAESTPLPSEPELSRPPMRDLDPVEAVVSGVISAAVVGATFLPSPTRETPQWRGGIVFDDPVRDALHLRAPEDRRLASTLSDAIVGTLVVAPILVDAALMAGFVRGDPELMTRMLLMNLQAHAISFGLTTIFKKVVGRERPNARACREDPERQSSDPLCESPPEHTASFFSGHASLAFTSAALMCVQHAEIGLFGQEGDAVMCATGLALATTVGLLRIAADKHYASDVIVGALVGGLTGWLVPWLFHFDVADTVGIDGASATVAPMIDERQIGMQLFGVF</sequence>
<dbReference type="Proteomes" id="UP000034883">
    <property type="component" value="Chromosome"/>
</dbReference>
<feature type="domain" description="Phosphatidic acid phosphatase type 2/haloperoxidase" evidence="8">
    <location>
        <begin position="137"/>
        <end position="268"/>
    </location>
</feature>
<keyword evidence="5" id="KW-0472">Membrane</keyword>
<gene>
    <name evidence="9" type="ORF">DB32_008062</name>
</gene>
<dbReference type="InterPro" id="IPR043216">
    <property type="entry name" value="PAP-like"/>
</dbReference>
<evidence type="ECO:0000256" key="4">
    <source>
        <dbReference type="ARBA" id="ARBA00022989"/>
    </source>
</evidence>
<feature type="compositionally biased region" description="Basic and acidic residues" evidence="6">
    <location>
        <begin position="167"/>
        <end position="179"/>
    </location>
</feature>
<evidence type="ECO:0000256" key="2">
    <source>
        <dbReference type="ARBA" id="ARBA00008816"/>
    </source>
</evidence>
<dbReference type="GO" id="GO:0046839">
    <property type="term" value="P:phospholipid dephosphorylation"/>
    <property type="evidence" value="ECO:0007669"/>
    <property type="project" value="TreeGrafter"/>
</dbReference>